<dbReference type="InterPro" id="IPR017452">
    <property type="entry name" value="GPCR_Rhodpsn_7TM"/>
</dbReference>
<accession>R7VIA8</accession>
<dbReference type="Gene3D" id="1.20.1070.10">
    <property type="entry name" value="Rhodopsin 7-helix transmembrane proteins"/>
    <property type="match status" value="1"/>
</dbReference>
<feature type="non-terminal residue" evidence="14">
    <location>
        <position position="1"/>
    </location>
</feature>
<evidence type="ECO:0000313" key="16">
    <source>
        <dbReference type="Proteomes" id="UP000014760"/>
    </source>
</evidence>
<feature type="transmembrane region" description="Helical" evidence="12">
    <location>
        <begin position="117"/>
        <end position="140"/>
    </location>
</feature>
<dbReference type="PRINTS" id="PR01157">
    <property type="entry name" value="P2YPURNOCPTR"/>
</dbReference>
<feature type="non-terminal residue" evidence="14">
    <location>
        <position position="302"/>
    </location>
</feature>
<dbReference type="CDD" id="cd15095">
    <property type="entry name" value="7tmA_KiSS1R"/>
    <property type="match status" value="1"/>
</dbReference>
<keyword evidence="5 11" id="KW-0297">G-protein coupled receptor</keyword>
<evidence type="ECO:0000256" key="1">
    <source>
        <dbReference type="ARBA" id="ARBA00004651"/>
    </source>
</evidence>
<dbReference type="GO" id="GO:0004930">
    <property type="term" value="F:G protein-coupled receptor activity"/>
    <property type="evidence" value="ECO:0007669"/>
    <property type="project" value="UniProtKB-KW"/>
</dbReference>
<keyword evidence="6 12" id="KW-0472">Membrane</keyword>
<feature type="transmembrane region" description="Helical" evidence="12">
    <location>
        <begin position="40"/>
        <end position="64"/>
    </location>
</feature>
<reference evidence="16" key="1">
    <citation type="submission" date="2012-12" db="EMBL/GenBank/DDBJ databases">
        <authorList>
            <person name="Hellsten U."/>
            <person name="Grimwood J."/>
            <person name="Chapman J.A."/>
            <person name="Shapiro H."/>
            <person name="Aerts A."/>
            <person name="Otillar R.P."/>
            <person name="Terry A.Y."/>
            <person name="Boore J.L."/>
            <person name="Simakov O."/>
            <person name="Marletaz F."/>
            <person name="Cho S.-J."/>
            <person name="Edsinger-Gonzales E."/>
            <person name="Havlak P."/>
            <person name="Kuo D.-H."/>
            <person name="Larsson T."/>
            <person name="Lv J."/>
            <person name="Arendt D."/>
            <person name="Savage R."/>
            <person name="Osoegawa K."/>
            <person name="de Jong P."/>
            <person name="Lindberg D.R."/>
            <person name="Seaver E.C."/>
            <person name="Weisblat D.A."/>
            <person name="Putnam N.H."/>
            <person name="Grigoriev I.V."/>
            <person name="Rokhsar D.S."/>
        </authorList>
    </citation>
    <scope>NUCLEOTIDE SEQUENCE</scope>
    <source>
        <strain evidence="16">I ESC-2004</strain>
    </source>
</reference>
<keyword evidence="8 11" id="KW-0675">Receptor</keyword>
<dbReference type="PROSITE" id="PS50262">
    <property type="entry name" value="G_PROTEIN_RECEP_F1_2"/>
    <property type="match status" value="1"/>
</dbReference>
<feature type="transmembrane region" description="Helical" evidence="12">
    <location>
        <begin position="6"/>
        <end position="28"/>
    </location>
</feature>
<evidence type="ECO:0000313" key="14">
    <source>
        <dbReference type="EMBL" id="ELU15450.1"/>
    </source>
</evidence>
<evidence type="ECO:0000256" key="4">
    <source>
        <dbReference type="ARBA" id="ARBA00022989"/>
    </source>
</evidence>
<feature type="transmembrane region" description="Helical" evidence="12">
    <location>
        <begin position="168"/>
        <end position="190"/>
    </location>
</feature>
<evidence type="ECO:0000313" key="15">
    <source>
        <dbReference type="EnsemblMetazoa" id="CapteP74266"/>
    </source>
</evidence>
<evidence type="ECO:0000256" key="5">
    <source>
        <dbReference type="ARBA" id="ARBA00023040"/>
    </source>
</evidence>
<comment type="subcellular location">
    <subcellularLocation>
        <location evidence="1">Cell membrane</location>
        <topology evidence="1">Multi-pass membrane protein</topology>
    </subcellularLocation>
</comment>
<evidence type="ECO:0000256" key="9">
    <source>
        <dbReference type="ARBA" id="ARBA00023180"/>
    </source>
</evidence>
<dbReference type="OrthoDB" id="2132067at2759"/>
<evidence type="ECO:0000256" key="3">
    <source>
        <dbReference type="ARBA" id="ARBA00022692"/>
    </source>
</evidence>
<name>R7VIA8_CAPTE</name>
<dbReference type="PANTHER" id="PTHR45695">
    <property type="entry name" value="LEUCOKININ RECEPTOR-RELATED"/>
    <property type="match status" value="1"/>
</dbReference>
<reference evidence="14 16" key="2">
    <citation type="journal article" date="2013" name="Nature">
        <title>Insights into bilaterian evolution from three spiralian genomes.</title>
        <authorList>
            <person name="Simakov O."/>
            <person name="Marletaz F."/>
            <person name="Cho S.J."/>
            <person name="Edsinger-Gonzales E."/>
            <person name="Havlak P."/>
            <person name="Hellsten U."/>
            <person name="Kuo D.H."/>
            <person name="Larsson T."/>
            <person name="Lv J."/>
            <person name="Arendt D."/>
            <person name="Savage R."/>
            <person name="Osoegawa K."/>
            <person name="de Jong P."/>
            <person name="Grimwood J."/>
            <person name="Chapman J.A."/>
            <person name="Shapiro H."/>
            <person name="Aerts A."/>
            <person name="Otillar R.P."/>
            <person name="Terry A.Y."/>
            <person name="Boore J.L."/>
            <person name="Grigoriev I.V."/>
            <person name="Lindberg D.R."/>
            <person name="Seaver E.C."/>
            <person name="Weisblat D.A."/>
            <person name="Putnam N.H."/>
            <person name="Rokhsar D.S."/>
        </authorList>
    </citation>
    <scope>NUCLEOTIDE SEQUENCE</scope>
    <source>
        <strain evidence="14 16">I ESC-2004</strain>
    </source>
</reference>
<dbReference type="AlphaFoldDB" id="R7VIA8"/>
<evidence type="ECO:0000256" key="6">
    <source>
        <dbReference type="ARBA" id="ARBA00023136"/>
    </source>
</evidence>
<evidence type="ECO:0000256" key="12">
    <source>
        <dbReference type="SAM" id="Phobius"/>
    </source>
</evidence>
<keyword evidence="9" id="KW-0325">Glycoprotein</keyword>
<dbReference type="SUPFAM" id="SSF81321">
    <property type="entry name" value="Family A G protein-coupled receptor-like"/>
    <property type="match status" value="1"/>
</dbReference>
<sequence>DLIMVPCIWGAIFLAGIAGNLLVVYVMLRYGEVNTTNCYIINLAATDLVFIIVVIPFTMINYVVPSWILGRWMCKFHTYMIDVCLHGTCLTLTAMSIDRYFAIVHPIKSIVHRTPKVAVVVSVSTWIVSILLCIPFGVFVDTIVHPDFPNQLLCRETWPSKLISKLSLVYVVIVNYVIPLMVIMLCYSLMLKRVWKNKTIVKPKGNRSSTNASRVQGQKRRKVAKMVAVVIWLFATCWLPIHIFRLWTTFDPNFPKTELVYVYKILAHALSYANSCVNPIVYSFLGDGFRKAVRKAFPRIFR</sequence>
<keyword evidence="2" id="KW-1003">Cell membrane</keyword>
<dbReference type="OMA" id="VTTMATC"/>
<proteinExistence type="inferred from homology"/>
<keyword evidence="4 12" id="KW-1133">Transmembrane helix</keyword>
<feature type="domain" description="G-protein coupled receptors family 1 profile" evidence="13">
    <location>
        <begin position="19"/>
        <end position="282"/>
    </location>
</feature>
<keyword evidence="10 11" id="KW-0807">Transducer</keyword>
<keyword evidence="16" id="KW-1185">Reference proteome</keyword>
<gene>
    <name evidence="14" type="ORF">CAPTEDRAFT_74266</name>
</gene>
<keyword evidence="3 11" id="KW-0812">Transmembrane</keyword>
<keyword evidence="7" id="KW-1015">Disulfide bond</keyword>
<protein>
    <recommendedName>
        <fullName evidence="13">G-protein coupled receptors family 1 profile domain-containing protein</fullName>
    </recommendedName>
</protein>
<dbReference type="Proteomes" id="UP000014760">
    <property type="component" value="Unassembled WGS sequence"/>
</dbReference>
<evidence type="ECO:0000256" key="8">
    <source>
        <dbReference type="ARBA" id="ARBA00023170"/>
    </source>
</evidence>
<evidence type="ECO:0000256" key="10">
    <source>
        <dbReference type="ARBA" id="ARBA00023224"/>
    </source>
</evidence>
<reference evidence="15" key="3">
    <citation type="submission" date="2015-06" db="UniProtKB">
        <authorList>
            <consortium name="EnsemblMetazoa"/>
        </authorList>
    </citation>
    <scope>IDENTIFICATION</scope>
</reference>
<dbReference type="EnsemblMetazoa" id="CapteT74266">
    <property type="protein sequence ID" value="CapteP74266"/>
    <property type="gene ID" value="CapteG74266"/>
</dbReference>
<feature type="transmembrane region" description="Helical" evidence="12">
    <location>
        <begin position="261"/>
        <end position="285"/>
    </location>
</feature>
<evidence type="ECO:0000259" key="13">
    <source>
        <dbReference type="PROSITE" id="PS50262"/>
    </source>
</evidence>
<dbReference type="PRINTS" id="PR00237">
    <property type="entry name" value="GPCRRHODOPSN"/>
</dbReference>
<dbReference type="PANTHER" id="PTHR45695:SF23">
    <property type="entry name" value="GALANIN-LIKE G-PROTEIN COUPLED RECEPTOR NPR-9"/>
    <property type="match status" value="1"/>
</dbReference>
<dbReference type="Pfam" id="PF00001">
    <property type="entry name" value="7tm_1"/>
    <property type="match status" value="1"/>
</dbReference>
<evidence type="ECO:0000256" key="7">
    <source>
        <dbReference type="ARBA" id="ARBA00023157"/>
    </source>
</evidence>
<evidence type="ECO:0000256" key="11">
    <source>
        <dbReference type="RuleBase" id="RU000688"/>
    </source>
</evidence>
<dbReference type="InterPro" id="IPR000276">
    <property type="entry name" value="GPCR_Rhodpsn"/>
</dbReference>
<dbReference type="EMBL" id="AMQN01000651">
    <property type="status" value="NOT_ANNOTATED_CDS"/>
    <property type="molecule type" value="Genomic_DNA"/>
</dbReference>
<feature type="transmembrane region" description="Helical" evidence="12">
    <location>
        <begin position="223"/>
        <end position="241"/>
    </location>
</feature>
<comment type="similarity">
    <text evidence="11">Belongs to the G-protein coupled receptor 1 family.</text>
</comment>
<organism evidence="14">
    <name type="scientific">Capitella teleta</name>
    <name type="common">Polychaete worm</name>
    <dbReference type="NCBI Taxonomy" id="283909"/>
    <lineage>
        <taxon>Eukaryota</taxon>
        <taxon>Metazoa</taxon>
        <taxon>Spiralia</taxon>
        <taxon>Lophotrochozoa</taxon>
        <taxon>Annelida</taxon>
        <taxon>Polychaeta</taxon>
        <taxon>Sedentaria</taxon>
        <taxon>Scolecida</taxon>
        <taxon>Capitellidae</taxon>
        <taxon>Capitella</taxon>
    </lineage>
</organism>
<dbReference type="GO" id="GO:0005886">
    <property type="term" value="C:plasma membrane"/>
    <property type="evidence" value="ECO:0007669"/>
    <property type="project" value="UniProtKB-SubCell"/>
</dbReference>
<evidence type="ECO:0000256" key="2">
    <source>
        <dbReference type="ARBA" id="ARBA00022475"/>
    </source>
</evidence>
<dbReference type="EMBL" id="KB293808">
    <property type="protein sequence ID" value="ELU15450.1"/>
    <property type="molecule type" value="Genomic_DNA"/>
</dbReference>
<dbReference type="HOGENOM" id="CLU_009579_6_4_1"/>
<dbReference type="STRING" id="283909.R7VIA8"/>
<dbReference type="PROSITE" id="PS00237">
    <property type="entry name" value="G_PROTEIN_RECEP_F1_1"/>
    <property type="match status" value="1"/>
</dbReference>